<keyword evidence="3" id="KW-1185">Reference proteome</keyword>
<dbReference type="Proteomes" id="UP000265692">
    <property type="component" value="Unassembled WGS sequence"/>
</dbReference>
<evidence type="ECO:0000313" key="3">
    <source>
        <dbReference type="Proteomes" id="UP000265692"/>
    </source>
</evidence>
<organism evidence="2 3">
    <name type="scientific">Ureibacillus yapensis</name>
    <dbReference type="NCBI Taxonomy" id="2304605"/>
    <lineage>
        <taxon>Bacteria</taxon>
        <taxon>Bacillati</taxon>
        <taxon>Bacillota</taxon>
        <taxon>Bacilli</taxon>
        <taxon>Bacillales</taxon>
        <taxon>Caryophanaceae</taxon>
        <taxon>Ureibacillus</taxon>
    </lineage>
</organism>
<dbReference type="EMBL" id="QWEI01000012">
    <property type="protein sequence ID" value="RHW32736.1"/>
    <property type="molecule type" value="Genomic_DNA"/>
</dbReference>
<accession>A0A396S3B6</accession>
<dbReference type="AlphaFoldDB" id="A0A396S3B6"/>
<protein>
    <submittedName>
        <fullName evidence="2">NERD domain-containing protein</fullName>
    </submittedName>
</protein>
<dbReference type="OrthoDB" id="2164794at2"/>
<comment type="caution">
    <text evidence="2">The sequence shown here is derived from an EMBL/GenBank/DDBJ whole genome shotgun (WGS) entry which is preliminary data.</text>
</comment>
<dbReference type="InterPro" id="IPR011528">
    <property type="entry name" value="NERD"/>
</dbReference>
<proteinExistence type="predicted"/>
<evidence type="ECO:0000313" key="2">
    <source>
        <dbReference type="EMBL" id="RHW32736.1"/>
    </source>
</evidence>
<gene>
    <name evidence="2" type="ORF">D1B33_16335</name>
</gene>
<dbReference type="RefSeq" id="WP_118877477.1">
    <property type="nucleotide sequence ID" value="NZ_QWEI01000012.1"/>
</dbReference>
<evidence type="ECO:0000259" key="1">
    <source>
        <dbReference type="PROSITE" id="PS50965"/>
    </source>
</evidence>
<dbReference type="PROSITE" id="PS50965">
    <property type="entry name" value="NERD"/>
    <property type="match status" value="1"/>
</dbReference>
<sequence>MIYKKRVEPYQLVLLKTLHRRMILSKTDQKLYDNLKKGYEGELRFDEFTENLKLDCLILNDLLLKVNNQTFQIDSLIIMNHVIHIYEIKNYAGNYYYENNRLFQKDGTEISNPFIQLERTQSLLRQFLLHLKVSIPVHASIVFINPDFILYQAPLDKPFIFQPQLNQLRIQLNSTHQNLTQQYKSLAEKLINFHIKENPYQQIPQYDYIQLRKGIPCAACYSFSTIIKGYKCICKEYRYAEQVELAIERNAKEFQFLFPKEPLTTKKMVDWCQIGSKFTVRRVLQNSFTKLGKKRWVHYI</sequence>
<reference evidence="2 3" key="1">
    <citation type="submission" date="2018-08" db="EMBL/GenBank/DDBJ databases">
        <title>Lysinibacillus sp. YLB-03 draft genome sequence.</title>
        <authorList>
            <person name="Yu L."/>
        </authorList>
    </citation>
    <scope>NUCLEOTIDE SEQUENCE [LARGE SCALE GENOMIC DNA]</scope>
    <source>
        <strain evidence="2 3">YLB-03</strain>
    </source>
</reference>
<dbReference type="Pfam" id="PF08378">
    <property type="entry name" value="NERD"/>
    <property type="match status" value="1"/>
</dbReference>
<feature type="domain" description="NERD" evidence="1">
    <location>
        <begin position="37"/>
        <end position="147"/>
    </location>
</feature>
<name>A0A396S3B6_9BACL</name>